<dbReference type="OrthoDB" id="188293at2759"/>
<name>A0A7S4A7V6_9STRA</name>
<keyword evidence="1" id="KW-0732">Signal</keyword>
<evidence type="ECO:0000313" key="3">
    <source>
        <dbReference type="EMBL" id="CAH0371623.1"/>
    </source>
</evidence>
<keyword evidence="4" id="KW-1185">Reference proteome</keyword>
<protein>
    <submittedName>
        <fullName evidence="2">Uncharacterized protein</fullName>
    </submittedName>
</protein>
<dbReference type="Proteomes" id="UP000789595">
    <property type="component" value="Unassembled WGS sequence"/>
</dbReference>
<evidence type="ECO:0000313" key="4">
    <source>
        <dbReference type="Proteomes" id="UP000789595"/>
    </source>
</evidence>
<accession>A0A7S4A7V6</accession>
<dbReference type="AlphaFoldDB" id="A0A7S4A7V6"/>
<feature type="signal peptide" evidence="1">
    <location>
        <begin position="1"/>
        <end position="15"/>
    </location>
</feature>
<evidence type="ECO:0000256" key="1">
    <source>
        <dbReference type="SAM" id="SignalP"/>
    </source>
</evidence>
<organism evidence="2">
    <name type="scientific">Pelagomonas calceolata</name>
    <dbReference type="NCBI Taxonomy" id="35677"/>
    <lineage>
        <taxon>Eukaryota</taxon>
        <taxon>Sar</taxon>
        <taxon>Stramenopiles</taxon>
        <taxon>Ochrophyta</taxon>
        <taxon>Pelagophyceae</taxon>
        <taxon>Pelagomonadales</taxon>
        <taxon>Pelagomonadaceae</taxon>
        <taxon>Pelagomonas</taxon>
    </lineage>
</organism>
<reference evidence="2" key="1">
    <citation type="submission" date="2021-01" db="EMBL/GenBank/DDBJ databases">
        <authorList>
            <person name="Corre E."/>
            <person name="Pelletier E."/>
            <person name="Niang G."/>
            <person name="Scheremetjew M."/>
            <person name="Finn R."/>
            <person name="Kale V."/>
            <person name="Holt S."/>
            <person name="Cochrane G."/>
            <person name="Meng A."/>
            <person name="Brown T."/>
            <person name="Cohen L."/>
        </authorList>
    </citation>
    <scope>NUCLEOTIDE SEQUENCE</scope>
    <source>
        <strain evidence="2">CCMP1756</strain>
    </source>
</reference>
<proteinExistence type="predicted"/>
<dbReference type="EMBL" id="CAKKNE010000003">
    <property type="protein sequence ID" value="CAH0371623.1"/>
    <property type="molecule type" value="Genomic_DNA"/>
</dbReference>
<reference evidence="3" key="2">
    <citation type="submission" date="2021-11" db="EMBL/GenBank/DDBJ databases">
        <authorList>
            <consortium name="Genoscope - CEA"/>
            <person name="William W."/>
        </authorList>
    </citation>
    <scope>NUCLEOTIDE SEQUENCE</scope>
</reference>
<evidence type="ECO:0000313" key="2">
    <source>
        <dbReference type="EMBL" id="CAE0706622.1"/>
    </source>
</evidence>
<sequence length="234" mass="25572">MRRLPLLSLAATAEAACSVAGRSNPKLRRGDETYLCVVLSSSLDWAEDTKYVRLGFRAEVDTFARLEVRGAWAPLTSQLGAHHALNSTSIGLSLQSEGKRSYQRRWRDLHRGSPSTFPVLYAQVVLDRGEVAAVAWDAGCFDCEEEDAACTANEFEYDGSMAKDAAEQCSVADDKCGKGEGQVSELCRLAVYVSWTGTDKDGRNLLSQQNRLSRLERSQAVSLVSSLGKEAVDL</sequence>
<gene>
    <name evidence="2" type="ORF">PCAL00307_LOCUS22073</name>
    <name evidence="3" type="ORF">PECAL_3P15740</name>
</gene>
<feature type="chain" id="PRO_5036404030" evidence="1">
    <location>
        <begin position="16"/>
        <end position="234"/>
    </location>
</feature>
<dbReference type="EMBL" id="HBIW01025601">
    <property type="protein sequence ID" value="CAE0706622.1"/>
    <property type="molecule type" value="Transcribed_RNA"/>
</dbReference>